<keyword evidence="1" id="KW-0812">Transmembrane</keyword>
<name>A0ABP8LD13_9BURK</name>
<evidence type="ECO:0000259" key="3">
    <source>
        <dbReference type="Pfam" id="PF18203"/>
    </source>
</evidence>
<evidence type="ECO:0000256" key="1">
    <source>
        <dbReference type="SAM" id="Phobius"/>
    </source>
</evidence>
<dbReference type="NCBIfam" id="TIGR04174">
    <property type="entry name" value="IPTL_CTERM"/>
    <property type="match status" value="1"/>
</dbReference>
<proteinExistence type="predicted"/>
<gene>
    <name evidence="4" type="ORF">GCM10023090_23870</name>
</gene>
<keyword evidence="1" id="KW-0472">Membrane</keyword>
<feature type="transmembrane region" description="Helical" evidence="1">
    <location>
        <begin position="124"/>
        <end position="144"/>
    </location>
</feature>
<evidence type="ECO:0000313" key="4">
    <source>
        <dbReference type="EMBL" id="GAA4427070.1"/>
    </source>
</evidence>
<keyword evidence="5" id="KW-1185">Reference proteome</keyword>
<dbReference type="InterPro" id="IPR026442">
    <property type="entry name" value="IPTL_CTERM"/>
</dbReference>
<dbReference type="RefSeq" id="WP_345065325.1">
    <property type="nucleotide sequence ID" value="NZ_BAABEX010000027.1"/>
</dbReference>
<feature type="signal peptide" evidence="2">
    <location>
        <begin position="1"/>
        <end position="21"/>
    </location>
</feature>
<keyword evidence="2" id="KW-0732">Signal</keyword>
<feature type="chain" id="PRO_5045668682" description="IPTL-CTERM protein sorting domain-containing protein" evidence="2">
    <location>
        <begin position="22"/>
        <end position="148"/>
    </location>
</feature>
<sequence length="148" mass="14505">MHFLKAIAAGALVAAGAHVHAADLGAFTASCGPTGTNLTQNLTGVIGDTFTVQSLVAGGGGCFVNTTTAGVVTFPAPSSINIGSTKTFTLAAIGTTALTVAQTGFGTTFNITVVQPAAQPVPTLSHLGLVLTGVALSAAAVAGLRRKR</sequence>
<feature type="domain" description="IPTL-CTERM protein sorting" evidence="3">
    <location>
        <begin position="119"/>
        <end position="146"/>
    </location>
</feature>
<reference evidence="5" key="1">
    <citation type="journal article" date="2019" name="Int. J. Syst. Evol. Microbiol.">
        <title>The Global Catalogue of Microorganisms (GCM) 10K type strain sequencing project: providing services to taxonomists for standard genome sequencing and annotation.</title>
        <authorList>
            <consortium name="The Broad Institute Genomics Platform"/>
            <consortium name="The Broad Institute Genome Sequencing Center for Infectious Disease"/>
            <person name="Wu L."/>
            <person name="Ma J."/>
        </authorList>
    </citation>
    <scope>NUCLEOTIDE SEQUENCE [LARGE SCALE GENOMIC DNA]</scope>
    <source>
        <strain evidence="5">JCM 31890</strain>
    </source>
</reference>
<accession>A0ABP8LD13</accession>
<keyword evidence="1" id="KW-1133">Transmembrane helix</keyword>
<dbReference type="Proteomes" id="UP001501788">
    <property type="component" value="Unassembled WGS sequence"/>
</dbReference>
<protein>
    <recommendedName>
        <fullName evidence="3">IPTL-CTERM protein sorting domain-containing protein</fullName>
    </recommendedName>
</protein>
<dbReference type="Pfam" id="PF18203">
    <property type="entry name" value="IPTL-CTERM"/>
    <property type="match status" value="1"/>
</dbReference>
<comment type="caution">
    <text evidence="4">The sequence shown here is derived from an EMBL/GenBank/DDBJ whole genome shotgun (WGS) entry which is preliminary data.</text>
</comment>
<dbReference type="EMBL" id="BAABEX010000027">
    <property type="protein sequence ID" value="GAA4427070.1"/>
    <property type="molecule type" value="Genomic_DNA"/>
</dbReference>
<organism evidence="4 5">
    <name type="scientific">Acidovorax lacteus</name>
    <dbReference type="NCBI Taxonomy" id="1924988"/>
    <lineage>
        <taxon>Bacteria</taxon>
        <taxon>Pseudomonadati</taxon>
        <taxon>Pseudomonadota</taxon>
        <taxon>Betaproteobacteria</taxon>
        <taxon>Burkholderiales</taxon>
        <taxon>Comamonadaceae</taxon>
        <taxon>Acidovorax</taxon>
    </lineage>
</organism>
<evidence type="ECO:0000256" key="2">
    <source>
        <dbReference type="SAM" id="SignalP"/>
    </source>
</evidence>
<evidence type="ECO:0000313" key="5">
    <source>
        <dbReference type="Proteomes" id="UP001501788"/>
    </source>
</evidence>